<keyword evidence="6 7" id="KW-0961">Cell wall biogenesis/degradation</keyword>
<evidence type="ECO:0000256" key="1">
    <source>
        <dbReference type="ARBA" id="ARBA00022475"/>
    </source>
</evidence>
<evidence type="ECO:0000256" key="7">
    <source>
        <dbReference type="HAMAP-Rule" id="MF_02065"/>
    </source>
</evidence>
<dbReference type="eggNOG" id="COG1559">
    <property type="taxonomic scope" value="Bacteria"/>
</dbReference>
<dbReference type="HAMAP" id="MF_02065">
    <property type="entry name" value="MltG"/>
    <property type="match status" value="1"/>
</dbReference>
<proteinExistence type="inferred from homology"/>
<dbReference type="RefSeq" id="WP_020976351.1">
    <property type="nucleotide sequence ID" value="NC_022198.1"/>
</dbReference>
<dbReference type="AlphaFoldDB" id="U3GXI1"/>
<accession>U3GXI1</accession>
<keyword evidence="5 7" id="KW-0456">Lyase</keyword>
<dbReference type="InterPro" id="IPR003770">
    <property type="entry name" value="MLTG-like"/>
</dbReference>
<comment type="similarity">
    <text evidence="7">Belongs to the transglycosylase MltG family.</text>
</comment>
<evidence type="ECO:0000313" key="9">
    <source>
        <dbReference type="EMBL" id="AGU15198.1"/>
    </source>
</evidence>
<dbReference type="Gene3D" id="3.30.1490.480">
    <property type="entry name" value="Endolytic murein transglycosylase"/>
    <property type="match status" value="1"/>
</dbReference>
<evidence type="ECO:0000256" key="3">
    <source>
        <dbReference type="ARBA" id="ARBA00022989"/>
    </source>
</evidence>
<gene>
    <name evidence="7" type="primary">mltG</name>
    <name evidence="9" type="ORF">CARG_05305</name>
</gene>
<dbReference type="GO" id="GO:0008932">
    <property type="term" value="F:lytic endotransglycosylase activity"/>
    <property type="evidence" value="ECO:0007669"/>
    <property type="project" value="UniProtKB-UniRule"/>
</dbReference>
<evidence type="ECO:0000256" key="5">
    <source>
        <dbReference type="ARBA" id="ARBA00023239"/>
    </source>
</evidence>
<dbReference type="EMBL" id="CP006365">
    <property type="protein sequence ID" value="AGU15198.1"/>
    <property type="molecule type" value="Genomic_DNA"/>
</dbReference>
<keyword evidence="3 7" id="KW-1133">Transmembrane helix</keyword>
<reference evidence="9 10" key="1">
    <citation type="journal article" date="2013" name="Genome Announc.">
        <title>Whole-Genome Sequence of the Clinical Strain Corynebacterium argentoratense DSM 44202, Isolated from a Human Throat Specimen.</title>
        <authorList>
            <person name="Bomholt C."/>
            <person name="Glaub A."/>
            <person name="Gravermann K."/>
            <person name="Albersmeier A."/>
            <person name="Brinkrolf K."/>
            <person name="Ruckert C."/>
            <person name="Tauch A."/>
        </authorList>
    </citation>
    <scope>NUCLEOTIDE SEQUENCE [LARGE SCALE GENOMIC DNA]</scope>
    <source>
        <strain evidence="9">DSM 44202</strain>
    </source>
</reference>
<feature type="transmembrane region" description="Helical" evidence="7">
    <location>
        <begin position="24"/>
        <end position="44"/>
    </location>
</feature>
<evidence type="ECO:0000256" key="6">
    <source>
        <dbReference type="ARBA" id="ARBA00023316"/>
    </source>
</evidence>
<evidence type="ECO:0000313" key="10">
    <source>
        <dbReference type="Proteomes" id="UP000016943"/>
    </source>
</evidence>
<comment type="function">
    <text evidence="7">Functions as a peptidoglycan terminase that cleaves nascent peptidoglycan strands endolytically to terminate their elongation.</text>
</comment>
<dbReference type="GeneID" id="78249839"/>
<dbReference type="KEGG" id="caz:CARG_05305"/>
<dbReference type="Pfam" id="PF02618">
    <property type="entry name" value="YceG"/>
    <property type="match status" value="1"/>
</dbReference>
<keyword evidence="1 7" id="KW-1003">Cell membrane</keyword>
<comment type="subcellular location">
    <subcellularLocation>
        <location evidence="7">Cell membrane</location>
        <topology evidence="7">Single-pass membrane protein</topology>
    </subcellularLocation>
</comment>
<evidence type="ECO:0000256" key="2">
    <source>
        <dbReference type="ARBA" id="ARBA00022692"/>
    </source>
</evidence>
<dbReference type="PANTHER" id="PTHR30518">
    <property type="entry name" value="ENDOLYTIC MUREIN TRANSGLYCOSYLASE"/>
    <property type="match status" value="1"/>
</dbReference>
<dbReference type="NCBIfam" id="TIGR00247">
    <property type="entry name" value="endolytic transglycosylase MltG"/>
    <property type="match status" value="1"/>
</dbReference>
<dbReference type="GO" id="GO:0009252">
    <property type="term" value="P:peptidoglycan biosynthetic process"/>
    <property type="evidence" value="ECO:0007669"/>
    <property type="project" value="UniProtKB-UniRule"/>
</dbReference>
<sequence length="394" mass="42723">MNSNSPKRHSISMHPVHVKRRQRGLAVIIATLIVLIGATIYIAVERSSVRNPGDFEGDGNGVVEMVEIEPGSSVSAVGPELEQRGIVKSNAAFQSAAANEPKAAQLPPGVYRLQQQMSAAAAVAAFVNPANRVQSLDIANGATLMDVRVVGGSVRPGIFSQIHDVMCAQSPDNCFSVDELEDVAANVDPAELGAPQWAHDKVRAQGANPRRLEGLIEPGEYVLSPNSTAQEVLTQLLTASTKSYNETNILERAQTIGLTPYELLTAASLVEREAPAGDFGKVARVILNRLDEDMQLEFDSTVNYDLEDQEVATTDEDRARETPWNTYAKVGLPDTPIASPSLDAIKAMENPADGDWLFFVTVDQKGTTEFNRTFEEHQQDMQKSIDNGVLDSNR</sequence>
<dbReference type="HOGENOM" id="CLU_025574_4_1_11"/>
<keyword evidence="10" id="KW-1185">Reference proteome</keyword>
<dbReference type="GO" id="GO:0005886">
    <property type="term" value="C:plasma membrane"/>
    <property type="evidence" value="ECO:0007669"/>
    <property type="project" value="UniProtKB-SubCell"/>
</dbReference>
<dbReference type="PANTHER" id="PTHR30518:SF2">
    <property type="entry name" value="ENDOLYTIC MUREIN TRANSGLYCOSYLASE"/>
    <property type="match status" value="1"/>
</dbReference>
<dbReference type="EC" id="4.2.2.29" evidence="7"/>
<dbReference type="OrthoDB" id="9814591at2"/>
<feature type="site" description="Important for catalytic activity" evidence="7">
    <location>
        <position position="273"/>
    </location>
</feature>
<keyword evidence="4 7" id="KW-0472">Membrane</keyword>
<feature type="region of interest" description="Disordered" evidence="8">
    <location>
        <begin position="375"/>
        <end position="394"/>
    </location>
</feature>
<feature type="compositionally biased region" description="Polar residues" evidence="8">
    <location>
        <begin position="381"/>
        <end position="394"/>
    </location>
</feature>
<organism evidence="9 10">
    <name type="scientific">Corynebacterium argentoratense DSM 44202</name>
    <dbReference type="NCBI Taxonomy" id="1348662"/>
    <lineage>
        <taxon>Bacteria</taxon>
        <taxon>Bacillati</taxon>
        <taxon>Actinomycetota</taxon>
        <taxon>Actinomycetes</taxon>
        <taxon>Mycobacteriales</taxon>
        <taxon>Corynebacteriaceae</taxon>
        <taxon>Corynebacterium</taxon>
    </lineage>
</organism>
<comment type="catalytic activity">
    <reaction evidence="7">
        <text>a peptidoglycan chain = a peptidoglycan chain with N-acetyl-1,6-anhydromuramyl-[peptide] at the reducing end + a peptidoglycan chain with N-acetylglucosamine at the non-reducing end.</text>
        <dbReference type="EC" id="4.2.2.29"/>
    </reaction>
</comment>
<evidence type="ECO:0000256" key="4">
    <source>
        <dbReference type="ARBA" id="ARBA00023136"/>
    </source>
</evidence>
<dbReference type="GO" id="GO:0071555">
    <property type="term" value="P:cell wall organization"/>
    <property type="evidence" value="ECO:0007669"/>
    <property type="project" value="UniProtKB-KW"/>
</dbReference>
<dbReference type="PATRIC" id="fig|1348662.3.peg.1042"/>
<dbReference type="STRING" id="1348662.CARG_05305"/>
<dbReference type="Proteomes" id="UP000016943">
    <property type="component" value="Chromosome"/>
</dbReference>
<protein>
    <recommendedName>
        <fullName evidence="7">Endolytic murein transglycosylase</fullName>
        <ecNumber evidence="7">4.2.2.29</ecNumber>
    </recommendedName>
    <alternativeName>
        <fullName evidence="7">Peptidoglycan lytic transglycosylase</fullName>
    </alternativeName>
    <alternativeName>
        <fullName evidence="7">Peptidoglycan polymerization terminase</fullName>
    </alternativeName>
</protein>
<keyword evidence="2 7" id="KW-0812">Transmembrane</keyword>
<evidence type="ECO:0000256" key="8">
    <source>
        <dbReference type="SAM" id="MobiDB-lite"/>
    </source>
</evidence>
<name>U3GXI1_9CORY</name>